<evidence type="ECO:0000313" key="3">
    <source>
        <dbReference type="Proteomes" id="UP000283734"/>
    </source>
</evidence>
<evidence type="ECO:0000256" key="1">
    <source>
        <dbReference type="PIRSR" id="PIRSR605502-1"/>
    </source>
</evidence>
<dbReference type="PANTHER" id="PTHR16222">
    <property type="entry name" value="ADP-RIBOSYLGLYCOHYDROLASE"/>
    <property type="match status" value="1"/>
</dbReference>
<comment type="caution">
    <text evidence="2">The sequence shown here is derived from an EMBL/GenBank/DDBJ whole genome shotgun (WGS) entry which is preliminary data.</text>
</comment>
<dbReference type="InterPro" id="IPR005502">
    <property type="entry name" value="Ribosyl_crysJ1"/>
</dbReference>
<gene>
    <name evidence="2" type="ORF">D4A39_08370</name>
</gene>
<keyword evidence="3" id="KW-1185">Reference proteome</keyword>
<feature type="binding site" evidence="1">
    <location>
        <position position="258"/>
    </location>
    <ligand>
        <name>Mg(2+)</name>
        <dbReference type="ChEBI" id="CHEBI:18420"/>
        <label>1</label>
    </ligand>
</feature>
<accession>A0A418XZL7</accession>
<dbReference type="GO" id="GO:0046872">
    <property type="term" value="F:metal ion binding"/>
    <property type="evidence" value="ECO:0007669"/>
    <property type="project" value="UniProtKB-KW"/>
</dbReference>
<feature type="binding site" evidence="1">
    <location>
        <position position="55"/>
    </location>
    <ligand>
        <name>Mg(2+)</name>
        <dbReference type="ChEBI" id="CHEBI:18420"/>
        <label>1</label>
    </ligand>
</feature>
<organism evidence="2 3">
    <name type="scientific">Alcanivorax profundi</name>
    <dbReference type="NCBI Taxonomy" id="2338368"/>
    <lineage>
        <taxon>Bacteria</taxon>
        <taxon>Pseudomonadati</taxon>
        <taxon>Pseudomonadota</taxon>
        <taxon>Gammaproteobacteria</taxon>
        <taxon>Oceanospirillales</taxon>
        <taxon>Alcanivoracaceae</taxon>
        <taxon>Alcanivorax</taxon>
    </lineage>
</organism>
<sequence length="314" mass="33665">MMNTLKDRFIGALAGLACGDAVGTTVEFSPRGSFAPVTDMTGNGPFNLKAGQWTDDTSMALCLAESLVEKQAFDARDQMSRYLNWWQWGYLSATGSCFDIGNTVRDALARFRDTGEPYSGDTAAHTAGNGSLMRLAPVVLFAHPAPDRLRELAALSSRTTHGAAEAVECCELFALLLDRCLRGTDKASLMQNLADQHWQEAKVQALAGGGFLQAGYDDIIGSGYCIQSLEAALWCFFHTDNYRDAILAATNLGDDADTTAAITGQIAGAFYGASAIPEAWMAKLAMRDDIVALATSLFERTHESQASAGLVFQS</sequence>
<dbReference type="SUPFAM" id="SSF101478">
    <property type="entry name" value="ADP-ribosylglycohydrolase"/>
    <property type="match status" value="1"/>
</dbReference>
<comment type="cofactor">
    <cofactor evidence="1">
        <name>Mg(2+)</name>
        <dbReference type="ChEBI" id="CHEBI:18420"/>
    </cofactor>
    <text evidence="1">Binds 2 magnesium ions per subunit.</text>
</comment>
<dbReference type="Gene3D" id="1.10.4080.10">
    <property type="entry name" value="ADP-ribosylation/Crystallin J1"/>
    <property type="match status" value="1"/>
</dbReference>
<feature type="binding site" evidence="1">
    <location>
        <position position="56"/>
    </location>
    <ligand>
        <name>Mg(2+)</name>
        <dbReference type="ChEBI" id="CHEBI:18420"/>
        <label>1</label>
    </ligand>
</feature>
<dbReference type="Proteomes" id="UP000283734">
    <property type="component" value="Unassembled WGS sequence"/>
</dbReference>
<dbReference type="GO" id="GO:0016787">
    <property type="term" value="F:hydrolase activity"/>
    <property type="evidence" value="ECO:0007669"/>
    <property type="project" value="UniProtKB-KW"/>
</dbReference>
<dbReference type="AlphaFoldDB" id="A0A418XZL7"/>
<dbReference type="EMBL" id="QYYA01000002">
    <property type="protein sequence ID" value="RJG18472.1"/>
    <property type="molecule type" value="Genomic_DNA"/>
</dbReference>
<dbReference type="Pfam" id="PF03747">
    <property type="entry name" value="ADP_ribosyl_GH"/>
    <property type="match status" value="1"/>
</dbReference>
<keyword evidence="2" id="KW-0378">Hydrolase</keyword>
<protein>
    <submittedName>
        <fullName evidence="2">ADP-ribosylglycohydrolase family protein</fullName>
    </submittedName>
</protein>
<keyword evidence="1" id="KW-0460">Magnesium</keyword>
<feature type="binding site" evidence="1">
    <location>
        <position position="257"/>
    </location>
    <ligand>
        <name>Mg(2+)</name>
        <dbReference type="ChEBI" id="CHEBI:18420"/>
        <label>1</label>
    </ligand>
</feature>
<dbReference type="InterPro" id="IPR050792">
    <property type="entry name" value="ADP-ribosylglycohydrolase"/>
</dbReference>
<dbReference type="PANTHER" id="PTHR16222:SF12">
    <property type="entry name" value="ADP-RIBOSYLGLYCOHYDROLASE-RELATED"/>
    <property type="match status" value="1"/>
</dbReference>
<keyword evidence="1" id="KW-0479">Metal-binding</keyword>
<dbReference type="OrthoDB" id="9798107at2"/>
<evidence type="ECO:0000313" key="2">
    <source>
        <dbReference type="EMBL" id="RJG18472.1"/>
    </source>
</evidence>
<reference evidence="2 3" key="1">
    <citation type="submission" date="2018-09" db="EMBL/GenBank/DDBJ databases">
        <title>Alcanivorax profundi sp. nov., isolated from 1000 m-depth seawater of the Mariana Trench.</title>
        <authorList>
            <person name="Liu J."/>
        </authorList>
    </citation>
    <scope>NUCLEOTIDE SEQUENCE [LARGE SCALE GENOMIC DNA]</scope>
    <source>
        <strain evidence="2 3">MTEO17</strain>
    </source>
</reference>
<proteinExistence type="predicted"/>
<name>A0A418XZL7_9GAMM</name>
<feature type="binding site" evidence="1">
    <location>
        <position position="255"/>
    </location>
    <ligand>
        <name>Mg(2+)</name>
        <dbReference type="ChEBI" id="CHEBI:18420"/>
        <label>1</label>
    </ligand>
</feature>
<feature type="binding site" evidence="1">
    <location>
        <position position="54"/>
    </location>
    <ligand>
        <name>Mg(2+)</name>
        <dbReference type="ChEBI" id="CHEBI:18420"/>
        <label>1</label>
    </ligand>
</feature>
<dbReference type="InterPro" id="IPR036705">
    <property type="entry name" value="Ribosyl_crysJ1_sf"/>
</dbReference>